<dbReference type="InterPro" id="IPR029051">
    <property type="entry name" value="DUF4352"/>
</dbReference>
<dbReference type="AlphaFoldDB" id="A0A2A8BZA4"/>
<feature type="compositionally biased region" description="Basic and acidic residues" evidence="2">
    <location>
        <begin position="27"/>
        <end position="55"/>
    </location>
</feature>
<evidence type="ECO:0000259" key="4">
    <source>
        <dbReference type="Pfam" id="PF11611"/>
    </source>
</evidence>
<dbReference type="Proteomes" id="UP000219775">
    <property type="component" value="Unassembled WGS sequence"/>
</dbReference>
<dbReference type="Pfam" id="PF11611">
    <property type="entry name" value="DUF4352"/>
    <property type="match status" value="1"/>
</dbReference>
<evidence type="ECO:0000256" key="3">
    <source>
        <dbReference type="SAM" id="SignalP"/>
    </source>
</evidence>
<feature type="region of interest" description="Disordered" evidence="2">
    <location>
        <begin position="26"/>
        <end position="55"/>
    </location>
</feature>
<evidence type="ECO:0000313" key="5">
    <source>
        <dbReference type="EMBL" id="PEM65295.1"/>
    </source>
</evidence>
<evidence type="ECO:0000313" key="6">
    <source>
        <dbReference type="Proteomes" id="UP000219775"/>
    </source>
</evidence>
<keyword evidence="1 3" id="KW-0732">Signal</keyword>
<proteinExistence type="predicted"/>
<evidence type="ECO:0000256" key="1">
    <source>
        <dbReference type="ARBA" id="ARBA00022729"/>
    </source>
</evidence>
<dbReference type="PROSITE" id="PS51257">
    <property type="entry name" value="PROKAR_LIPOPROTEIN"/>
    <property type="match status" value="1"/>
</dbReference>
<protein>
    <recommendedName>
        <fullName evidence="4">DUF4352 domain-containing protein</fullName>
    </recommendedName>
</protein>
<feature type="domain" description="DUF4352" evidence="4">
    <location>
        <begin position="59"/>
        <end position="170"/>
    </location>
</feature>
<evidence type="ECO:0000256" key="2">
    <source>
        <dbReference type="SAM" id="MobiDB-lite"/>
    </source>
</evidence>
<gene>
    <name evidence="5" type="ORF">CN613_25460</name>
</gene>
<comment type="caution">
    <text evidence="5">The sequence shown here is derived from an EMBL/GenBank/DDBJ whole genome shotgun (WGS) entry which is preliminary data.</text>
</comment>
<organism evidence="5 6">
    <name type="scientific">Bacillus pseudomycoides</name>
    <dbReference type="NCBI Taxonomy" id="64104"/>
    <lineage>
        <taxon>Bacteria</taxon>
        <taxon>Bacillati</taxon>
        <taxon>Bacillota</taxon>
        <taxon>Bacilli</taxon>
        <taxon>Bacillales</taxon>
        <taxon>Bacillaceae</taxon>
        <taxon>Bacillus</taxon>
        <taxon>Bacillus cereus group</taxon>
    </lineage>
</organism>
<dbReference type="Gene3D" id="2.60.40.1240">
    <property type="match status" value="1"/>
</dbReference>
<sequence>MKKFLYGIISVIVLLVVVASCSNTEDTATKVEKKEESKSTTSAPKEETKKEAKPEDKVYKVGETVGITGGMEYTIVSAEHVDGNEYVKPEKGKVLKLHLKAVNNGSKQSMVYSGMFNLYDPNGSQFKEYYGSGSPISGDLNKGKQIEGDLFFDVDGSGKYELILKPNQFQDLEVKFDIQL</sequence>
<dbReference type="RefSeq" id="WP_098129062.1">
    <property type="nucleotide sequence ID" value="NZ_NUDP01000117.1"/>
</dbReference>
<feature type="chain" id="PRO_5012382665" description="DUF4352 domain-containing protein" evidence="3">
    <location>
        <begin position="25"/>
        <end position="180"/>
    </location>
</feature>
<accession>A0A2A8BZA4</accession>
<feature type="signal peptide" evidence="3">
    <location>
        <begin position="1"/>
        <end position="24"/>
    </location>
</feature>
<name>A0A2A8BZA4_9BACI</name>
<dbReference type="InterPro" id="IPR029050">
    <property type="entry name" value="Immunoprotect_excell_Ig-like"/>
</dbReference>
<dbReference type="EMBL" id="NUDP01000117">
    <property type="protein sequence ID" value="PEM65295.1"/>
    <property type="molecule type" value="Genomic_DNA"/>
</dbReference>
<reference evidence="5 6" key="1">
    <citation type="submission" date="2017-09" db="EMBL/GenBank/DDBJ databases">
        <title>Large-scale bioinformatics analysis of Bacillus genomes uncovers conserved roles of natural products in bacterial physiology.</title>
        <authorList>
            <consortium name="Agbiome Team Llc"/>
            <person name="Bleich R.M."/>
            <person name="Grubbs K.J."/>
            <person name="Santa Maria K.C."/>
            <person name="Allen S.E."/>
            <person name="Farag S."/>
            <person name="Shank E.A."/>
            <person name="Bowers A."/>
        </authorList>
    </citation>
    <scope>NUCLEOTIDE SEQUENCE [LARGE SCALE GENOMIC DNA]</scope>
    <source>
        <strain evidence="5 6">AFS009893</strain>
    </source>
</reference>